<dbReference type="EMBL" id="UFQT01001137">
    <property type="protein sequence ID" value="SSX29098.1"/>
    <property type="molecule type" value="Genomic_DNA"/>
</dbReference>
<feature type="domain" description="DWNN" evidence="10">
    <location>
        <begin position="3"/>
        <end position="76"/>
    </location>
</feature>
<dbReference type="Gene3D" id="4.10.60.10">
    <property type="entry name" value="Zinc finger, CCHC-type"/>
    <property type="match status" value="1"/>
</dbReference>
<feature type="compositionally biased region" description="Basic and acidic residues" evidence="7">
    <location>
        <begin position="1043"/>
        <end position="1076"/>
    </location>
</feature>
<dbReference type="VEuPathDB" id="VectorBase:CSON000836"/>
<keyword evidence="4" id="KW-0862">Zinc</keyword>
<feature type="compositionally biased region" description="Basic and acidic residues" evidence="7">
    <location>
        <begin position="937"/>
        <end position="948"/>
    </location>
</feature>
<dbReference type="GO" id="GO:0005634">
    <property type="term" value="C:nucleus"/>
    <property type="evidence" value="ECO:0007669"/>
    <property type="project" value="UniProtKB-SubCell"/>
</dbReference>
<evidence type="ECO:0000256" key="4">
    <source>
        <dbReference type="ARBA" id="ARBA00022833"/>
    </source>
</evidence>
<evidence type="ECO:0000256" key="6">
    <source>
        <dbReference type="PROSITE-ProRule" id="PRU00047"/>
    </source>
</evidence>
<evidence type="ECO:0000313" key="12">
    <source>
        <dbReference type="EMBL" id="SSX29098.1"/>
    </source>
</evidence>
<dbReference type="SMART" id="SM01180">
    <property type="entry name" value="DWNN"/>
    <property type="match status" value="1"/>
</dbReference>
<feature type="region of interest" description="Disordered" evidence="7">
    <location>
        <begin position="886"/>
        <end position="1186"/>
    </location>
</feature>
<keyword evidence="3 6" id="KW-0863">Zinc-finger</keyword>
<dbReference type="PANTHER" id="PTHR15439:SF0">
    <property type="entry name" value="CELL DIVISION CYCLE AND APOPTOSIS REGULATOR PROTEIN 1-RELATED"/>
    <property type="match status" value="1"/>
</dbReference>
<dbReference type="InterPro" id="IPR014891">
    <property type="entry name" value="DWNN_domain"/>
</dbReference>
<dbReference type="InterPro" id="IPR001841">
    <property type="entry name" value="Znf_RING"/>
</dbReference>
<dbReference type="InterPro" id="IPR001878">
    <property type="entry name" value="Znf_CCHC"/>
</dbReference>
<dbReference type="Pfam" id="PF13696">
    <property type="entry name" value="zf-CCHC_2"/>
    <property type="match status" value="1"/>
</dbReference>
<accession>A0A336KWY5</accession>
<dbReference type="GO" id="GO:0061630">
    <property type="term" value="F:ubiquitin protein ligase activity"/>
    <property type="evidence" value="ECO:0007669"/>
    <property type="project" value="InterPro"/>
</dbReference>
<keyword evidence="2" id="KW-0479">Metal-binding</keyword>
<dbReference type="GO" id="GO:0006397">
    <property type="term" value="P:mRNA processing"/>
    <property type="evidence" value="ECO:0007669"/>
    <property type="project" value="InterPro"/>
</dbReference>
<evidence type="ECO:0000256" key="2">
    <source>
        <dbReference type="ARBA" id="ARBA00022723"/>
    </source>
</evidence>
<feature type="compositionally biased region" description="Polar residues" evidence="7">
    <location>
        <begin position="733"/>
        <end position="750"/>
    </location>
</feature>
<dbReference type="Pfam" id="PF08783">
    <property type="entry name" value="DWNN"/>
    <property type="match status" value="1"/>
</dbReference>
<dbReference type="PANTHER" id="PTHR15439">
    <property type="entry name" value="RETINOBLASTOMA-BINDING PROTEIN 6"/>
    <property type="match status" value="1"/>
</dbReference>
<sequence>MSVHYKFKSALDFDTITFDGLHINVADLKKAIVHQKRLGKNVDFDLQISNAQTKEEYNEDSMLIPKNTSLIIARIPLAPHIAKRNQLLNQNKNPTQDPIKTDSEARNVDLAAMDGSEKDKIHAMMQQSTVDYDPTNYQKVRGGGMVGEVPATYRCHRCHKPGHWIKNCPLGPPLRDMPEVKRNTGIPRSFIERDKNQQTEQVQAVVPELPKPEVPEDLICSICKDLFTDAVMIPCCGSSFCDECVRTALLESEDNECPDCQEKGTSPASLIPNRFLRRSVNNFKNETGYTVPMKKKEIVKQRETEEIATEQEEEKTPSENEDAKPSEDQENPGDDHFAPVEHEVDENKPEPHPNEVPLQSNQHPDPHHYQETDEYAIQTTNPYSRPENKGDVPLNDMMPRGPQAPPYGMQPMHHYPNQPYPHQPPHMNQNYPPMMRPYNQHMQGYGRPQYFHPRGYNHGPMYSRARHSAPYPDVNTIYRGVAQTVGTGIIDDPLEAFNRIMREKERQKEEQARRRSPNFTNKYRRSRSPDRRRKRRSNSFENSPIKRHVDRRVFDRDRKRRRSRSYSSSRSYSRTRSRSPPRKRSFTPRKFSKSPVRRSRSISPHANKQPIHRNHRRDYRDSMDRGVRKEKSPVSSSRTTKHKEKDHRNRSKTKEIKKKSRSKSPSRVTSKSSKQSSDKSRHKSKERSSHHETKSQASKSERHEKLVEPKKANPLEFNDVLPPGVEEFDEESWQISDNKYGNKIQGNEIQANADIEGNPETKDDQNNGNDDTKSESKNSKETSKDDKDLKKEKANRDKKRKKKEKEVETKKPKKHKREKSEKAASEEKQKHVDEKPSEKSNEPEKAPSDHHKTPEIEKTLTPPLCPITKSDSILDLYDNMDMDIFSDHGLNQSEDLLTIPEPSKWEKEDMNLSDSPKKSSSVSRDEISLLTSTAAAKELKSSEIRGSKDNSPLLSAVIRPSTDTTVHNLKISVPSKSSNHSERSIELKSSTKYDKIRSVVNKDNKDTKKPSIKDRLGEKVREKSAERRSSEHKSSDQRSSTHRSSDYRSSDRKLTSAAIRNDDHKSDKDKDRDRIRSTAVRSHQSSSHTTEKSRSSHRRLTPSPVKPRSSSSKNVKPRTSSTSSSSSSDSNDDESKHNKKSKKEKKIKKKRSSKSSDESNVSLDKKKKSSKKKSKKEKKKKSKHKS</sequence>
<feature type="compositionally biased region" description="Basic residues" evidence="7">
    <location>
        <begin position="1165"/>
        <end position="1186"/>
    </location>
</feature>
<feature type="domain" description="CCHC-type" evidence="9">
    <location>
        <begin position="154"/>
        <end position="169"/>
    </location>
</feature>
<feature type="compositionally biased region" description="Basic and acidic residues" evidence="7">
    <location>
        <begin position="686"/>
        <end position="713"/>
    </location>
</feature>
<evidence type="ECO:0000256" key="3">
    <source>
        <dbReference type="ARBA" id="ARBA00022771"/>
    </source>
</evidence>
<evidence type="ECO:0000256" key="5">
    <source>
        <dbReference type="ARBA" id="ARBA00023242"/>
    </source>
</evidence>
<feature type="compositionally biased region" description="Basic and acidic residues" evidence="7">
    <location>
        <begin position="818"/>
        <end position="858"/>
    </location>
</feature>
<feature type="compositionally biased region" description="Basic and acidic residues" evidence="7">
    <location>
        <begin position="314"/>
        <end position="353"/>
    </location>
</feature>
<feature type="compositionally biased region" description="Basic residues" evidence="7">
    <location>
        <begin position="639"/>
        <end position="664"/>
    </location>
</feature>
<comment type="subcellular location">
    <subcellularLocation>
        <location evidence="1">Nucleus</location>
    </subcellularLocation>
</comment>
<gene>
    <name evidence="11" type="primary">CSON000836</name>
</gene>
<keyword evidence="5" id="KW-0539">Nucleus</keyword>
<feature type="compositionally biased region" description="Basic and acidic residues" evidence="7">
    <location>
        <begin position="618"/>
        <end position="632"/>
    </location>
</feature>
<feature type="compositionally biased region" description="Basic residues" evidence="7">
    <location>
        <begin position="522"/>
        <end position="537"/>
    </location>
</feature>
<dbReference type="InterPro" id="IPR013083">
    <property type="entry name" value="Znf_RING/FYVE/PHD"/>
</dbReference>
<dbReference type="SUPFAM" id="SSF57850">
    <property type="entry name" value="RING/U-box"/>
    <property type="match status" value="1"/>
</dbReference>
<dbReference type="PROSITE" id="PS51282">
    <property type="entry name" value="DWNN"/>
    <property type="match status" value="1"/>
</dbReference>
<dbReference type="AlphaFoldDB" id="A0A336KWY5"/>
<evidence type="ECO:0000313" key="11">
    <source>
        <dbReference type="EMBL" id="SSX09189.1"/>
    </source>
</evidence>
<dbReference type="GO" id="GO:0006511">
    <property type="term" value="P:ubiquitin-dependent protein catabolic process"/>
    <property type="evidence" value="ECO:0007669"/>
    <property type="project" value="TreeGrafter"/>
</dbReference>
<dbReference type="GO" id="GO:0008270">
    <property type="term" value="F:zinc ion binding"/>
    <property type="evidence" value="ECO:0007669"/>
    <property type="project" value="UniProtKB-KW"/>
</dbReference>
<dbReference type="PROSITE" id="PS50089">
    <property type="entry name" value="ZF_RING_2"/>
    <property type="match status" value="1"/>
</dbReference>
<dbReference type="Gene3D" id="3.30.40.10">
    <property type="entry name" value="Zinc/RING finger domain, C3HC4 (zinc finger)"/>
    <property type="match status" value="1"/>
</dbReference>
<dbReference type="SMART" id="SM00184">
    <property type="entry name" value="RING"/>
    <property type="match status" value="1"/>
</dbReference>
<dbReference type="InterPro" id="IPR025829">
    <property type="entry name" value="Zn_knuckle_CX2CX3GHX4C"/>
</dbReference>
<feature type="compositionally biased region" description="Basic and acidic residues" evidence="7">
    <location>
        <begin position="979"/>
        <end position="1036"/>
    </location>
</feature>
<feature type="compositionally biased region" description="Low complexity" evidence="7">
    <location>
        <begin position="1102"/>
        <end position="1129"/>
    </location>
</feature>
<evidence type="ECO:0000259" key="10">
    <source>
        <dbReference type="PROSITE" id="PS51282"/>
    </source>
</evidence>
<dbReference type="OMA" id="MNMSQPF"/>
<feature type="compositionally biased region" description="Basic residues" evidence="7">
    <location>
        <begin position="573"/>
        <end position="600"/>
    </location>
</feature>
<feature type="region of interest" description="Disordered" evidence="7">
    <location>
        <begin position="294"/>
        <end position="368"/>
    </location>
</feature>
<dbReference type="Pfam" id="PF13923">
    <property type="entry name" value="zf-C3HC4_2"/>
    <property type="match status" value="1"/>
</dbReference>
<feature type="compositionally biased region" description="Basic and acidic residues" evidence="7">
    <location>
        <begin position="759"/>
        <end position="795"/>
    </location>
</feature>
<feature type="compositionally biased region" description="Basic residues" evidence="7">
    <location>
        <begin position="1137"/>
        <end position="1153"/>
    </location>
</feature>
<feature type="compositionally biased region" description="Basic and acidic residues" evidence="7">
    <location>
        <begin position="504"/>
        <end position="513"/>
    </location>
</feature>
<protein>
    <submittedName>
        <fullName evidence="11">CSON000836 protein</fullName>
    </submittedName>
</protein>
<name>A0A336KWY5_CULSO</name>
<dbReference type="CDD" id="cd16620">
    <property type="entry name" value="vRING-HC-C4C4_RBBP6"/>
    <property type="match status" value="1"/>
</dbReference>
<reference evidence="12" key="2">
    <citation type="submission" date="2018-07" db="EMBL/GenBank/DDBJ databases">
        <authorList>
            <person name="Quirk P.G."/>
            <person name="Krulwich T.A."/>
        </authorList>
    </citation>
    <scope>NUCLEOTIDE SEQUENCE</scope>
</reference>
<evidence type="ECO:0000256" key="7">
    <source>
        <dbReference type="SAM" id="MobiDB-lite"/>
    </source>
</evidence>
<evidence type="ECO:0000259" key="8">
    <source>
        <dbReference type="PROSITE" id="PS50089"/>
    </source>
</evidence>
<reference evidence="11" key="1">
    <citation type="submission" date="2018-04" db="EMBL/GenBank/DDBJ databases">
        <authorList>
            <person name="Go L.Y."/>
            <person name="Mitchell J.A."/>
        </authorList>
    </citation>
    <scope>NUCLEOTIDE SEQUENCE</scope>
    <source>
        <tissue evidence="11">Whole organism</tissue>
    </source>
</reference>
<evidence type="ECO:0000256" key="1">
    <source>
        <dbReference type="ARBA" id="ARBA00004123"/>
    </source>
</evidence>
<dbReference type="PROSITE" id="PS50158">
    <property type="entry name" value="ZF_CCHC"/>
    <property type="match status" value="1"/>
</dbReference>
<dbReference type="Gene3D" id="3.10.20.90">
    <property type="entry name" value="Phosphatidylinositol 3-kinase Catalytic Subunit, Chain A, domain 1"/>
    <property type="match status" value="1"/>
</dbReference>
<dbReference type="SMART" id="SM00343">
    <property type="entry name" value="ZnF_C2HC"/>
    <property type="match status" value="1"/>
</dbReference>
<feature type="compositionally biased region" description="Basic and acidic residues" evidence="7">
    <location>
        <begin position="294"/>
        <end position="305"/>
    </location>
</feature>
<dbReference type="SUPFAM" id="SSF57756">
    <property type="entry name" value="Retrovirus zinc finger-like domains"/>
    <property type="match status" value="1"/>
</dbReference>
<feature type="region of interest" description="Disordered" evidence="7">
    <location>
        <begin position="504"/>
        <end position="868"/>
    </location>
</feature>
<dbReference type="GO" id="GO:0003676">
    <property type="term" value="F:nucleic acid binding"/>
    <property type="evidence" value="ECO:0007669"/>
    <property type="project" value="InterPro"/>
</dbReference>
<dbReference type="InterPro" id="IPR036875">
    <property type="entry name" value="Znf_CCHC_sf"/>
</dbReference>
<dbReference type="EMBL" id="UFQS01001137">
    <property type="protein sequence ID" value="SSX09189.1"/>
    <property type="molecule type" value="Genomic_DNA"/>
</dbReference>
<organism evidence="11">
    <name type="scientific">Culicoides sonorensis</name>
    <name type="common">Biting midge</name>
    <dbReference type="NCBI Taxonomy" id="179676"/>
    <lineage>
        <taxon>Eukaryota</taxon>
        <taxon>Metazoa</taxon>
        <taxon>Ecdysozoa</taxon>
        <taxon>Arthropoda</taxon>
        <taxon>Hexapoda</taxon>
        <taxon>Insecta</taxon>
        <taxon>Pterygota</taxon>
        <taxon>Neoptera</taxon>
        <taxon>Endopterygota</taxon>
        <taxon>Diptera</taxon>
        <taxon>Nematocera</taxon>
        <taxon>Chironomoidea</taxon>
        <taxon>Ceratopogonidae</taxon>
        <taxon>Ceratopogoninae</taxon>
        <taxon>Culicoides</taxon>
        <taxon>Monoculicoides</taxon>
    </lineage>
</organism>
<feature type="compositionally biased region" description="Low complexity" evidence="7">
    <location>
        <begin position="665"/>
        <end position="675"/>
    </location>
</feature>
<evidence type="ECO:0000259" key="9">
    <source>
        <dbReference type="PROSITE" id="PS50158"/>
    </source>
</evidence>
<dbReference type="InterPro" id="IPR033489">
    <property type="entry name" value="RBBP6"/>
</dbReference>
<proteinExistence type="predicted"/>
<dbReference type="FunFam" id="3.10.20.90:FF:000070">
    <property type="entry name" value="E3 ubiquitin-protein ligase RBBP6 isoform X2"/>
    <property type="match status" value="1"/>
</dbReference>
<feature type="domain" description="RING-type" evidence="8">
    <location>
        <begin position="220"/>
        <end position="261"/>
    </location>
</feature>
<dbReference type="GO" id="GO:0016567">
    <property type="term" value="P:protein ubiquitination"/>
    <property type="evidence" value="ECO:0007669"/>
    <property type="project" value="InterPro"/>
</dbReference>